<feature type="region of interest" description="Disordered" evidence="1">
    <location>
        <begin position="1180"/>
        <end position="1227"/>
    </location>
</feature>
<gene>
    <name evidence="2" type="ORF">ADUPG1_006257</name>
</gene>
<proteinExistence type="predicted"/>
<name>A0ABQ5KHF4_9EUKA</name>
<evidence type="ECO:0000313" key="2">
    <source>
        <dbReference type="EMBL" id="GKT31950.1"/>
    </source>
</evidence>
<reference evidence="2" key="1">
    <citation type="submission" date="2022-03" db="EMBL/GenBank/DDBJ databases">
        <title>Draft genome sequence of Aduncisulcus paluster, a free-living microaerophilic Fornicata.</title>
        <authorList>
            <person name="Yuyama I."/>
            <person name="Kume K."/>
            <person name="Tamura T."/>
            <person name="Inagaki Y."/>
            <person name="Hashimoto T."/>
        </authorList>
    </citation>
    <scope>NUCLEOTIDE SEQUENCE</scope>
    <source>
        <strain evidence="2">NY0171</strain>
    </source>
</reference>
<dbReference type="EMBL" id="BQXS01009787">
    <property type="protein sequence ID" value="GKT31950.1"/>
    <property type="molecule type" value="Genomic_DNA"/>
</dbReference>
<accession>A0ABQ5KHF4</accession>
<dbReference type="Pfam" id="PF03237">
    <property type="entry name" value="Terminase_6N"/>
    <property type="match status" value="1"/>
</dbReference>
<dbReference type="NCBIfam" id="TIGR01630">
    <property type="entry name" value="psiM2_ORF9"/>
    <property type="match status" value="1"/>
</dbReference>
<protein>
    <submittedName>
        <fullName evidence="2">Archaeophage PsiM2, terminase large subunit like protein</fullName>
    </submittedName>
</protein>
<evidence type="ECO:0000313" key="3">
    <source>
        <dbReference type="Proteomes" id="UP001057375"/>
    </source>
</evidence>
<dbReference type="InterPro" id="IPR006517">
    <property type="entry name" value="Phage_terminase_lsu-like_C"/>
</dbReference>
<organism evidence="2 3">
    <name type="scientific">Aduncisulcus paluster</name>
    <dbReference type="NCBI Taxonomy" id="2918883"/>
    <lineage>
        <taxon>Eukaryota</taxon>
        <taxon>Metamonada</taxon>
        <taxon>Carpediemonas-like organisms</taxon>
        <taxon>Aduncisulcus</taxon>
    </lineage>
</organism>
<sequence>MPNSNATPTPASRRQDLIRRLLAARTAQDDLIEYIKLSMPDFADRNPNPRSRYMVGRHHNLLAQTLQELEQGLIRRVIVNIGPRHGKTEMASKRFMAWYSARHPDQSLIFGTYNETFAQDVGRAVRDNVTSPEHKLIFPGHTLKEGSQAAQRLETQLGGILAFVGRGGSITGRGGHGIIIDDPIKDRQEADSKLIRDQLWTWFTQVISTRLMTSDSWIMLIQTRWHEDDLVGRLTDPMNAYYDKDEAAQWRVIDLPALAFENEPDILGRKPGEALWPEKFGRKFLLGQQRLDPRGFQALYQGRPSADGGNFFKAEYIKTYKPDELPKNLRIYVASDHAVSTRQDRDKTALIPVGVDERDNIYVLPDVFWRHAAADTTVDAMLKIMSERRPLFWWAERGHITKAIGPFLRKRMAEEGIYASIVELTPIADKQTRAQSIQGRMAMGKVYFPEFAPWWPEARDQLIKFPNGAHDDFVDALAYIGLGLAQQVSAGKFASAKTYGRKGTFRRLFAETRDEARRDAQKQLSNIVDAAPQAAQTDTKIMSRDAPDPVEERAKLVKWWTDQVIAARSYWTDKAFKRMRNDMAFAAGRQWPAHAVDQFVDEAEERYVANITLRHIQARTAAIYGKNPKVVARRKKRLLSTVWDGNAATLQGAMAMLQANPMDVQAQMVLRDAAMTMQEDAKLSKIGQTLELLFEHEIAEQPVPFKVQMKSTVRRGLTTAVGYVKLGYQRVMQRRPDVDGQMHDIGARLATLERLSADLADGEIDQHAKEAEQLRQILESLSQEPEVVVREGLTFHYPDSTSIIPDTNCRQLRGFVGCSFVAEEYFLTSDRIKEIYKVDVKSGGASSYLERSDGEFERGNATDNATKPEHFCVWEVYNKDDGLVYTICDGYKDFLLDPAQPDVWLKRFWPWFAFVVNEVYDDKSVFPPSDVTLMRDMQMELNRDRQGLREHRRANRPKTYTRAGALEKSDKTKIETCQANEVIELQGLQPGEDIRTLLQTHAGVNIDPALYDPGPAFEDYLRVLGQHEASLGGASSGATATEVSVAEGARATTAAAVVDDLDEFLTELAGAAGQILFDEVPVERVKEIVGPGAVWPDLTRDQVADQIYLDVEAASTGRPNKAQEIQNAQQVFPLLMQIPGVSPEWMARELLRRLDDKVDLTDAFAASAPSVMMMNRAQQMAPPEAAGQGNAPTDQGAQGANNAPDTAPPQVNAAPRPGAGQAQMPPL</sequence>
<evidence type="ECO:0000256" key="1">
    <source>
        <dbReference type="SAM" id="MobiDB-lite"/>
    </source>
</evidence>
<dbReference type="Proteomes" id="UP001057375">
    <property type="component" value="Unassembled WGS sequence"/>
</dbReference>
<feature type="compositionally biased region" description="Polar residues" evidence="1">
    <location>
        <begin position="1190"/>
        <end position="1204"/>
    </location>
</feature>
<keyword evidence="3" id="KW-1185">Reference proteome</keyword>
<comment type="caution">
    <text evidence="2">The sequence shown here is derived from an EMBL/GenBank/DDBJ whole genome shotgun (WGS) entry which is preliminary data.</text>
</comment>